<protein>
    <recommendedName>
        <fullName evidence="1">PiggyBac transposable element-derived protein domain-containing protein</fullName>
    </recommendedName>
</protein>
<dbReference type="PANTHER" id="PTHR46599:SF6">
    <property type="entry name" value="DUAL SPECIFICITY PHOSPHATASE 26"/>
    <property type="match status" value="1"/>
</dbReference>
<gene>
    <name evidence="2" type="ORF">JOQ06_009901</name>
</gene>
<feature type="domain" description="PiggyBac transposable element-derived protein" evidence="1">
    <location>
        <begin position="2"/>
        <end position="92"/>
    </location>
</feature>
<dbReference type="AlphaFoldDB" id="A0AAD6BP98"/>
<dbReference type="InterPro" id="IPR029526">
    <property type="entry name" value="PGBD"/>
</dbReference>
<evidence type="ECO:0000313" key="3">
    <source>
        <dbReference type="Proteomes" id="UP001219934"/>
    </source>
</evidence>
<dbReference type="EMBL" id="JAPTMU010000002">
    <property type="protein sequence ID" value="KAJ4947870.1"/>
    <property type="molecule type" value="Genomic_DNA"/>
</dbReference>
<reference evidence="2" key="1">
    <citation type="submission" date="2022-11" db="EMBL/GenBank/DDBJ databases">
        <title>Chromosome-level genome of Pogonophryne albipinna.</title>
        <authorList>
            <person name="Jo E."/>
        </authorList>
    </citation>
    <scope>NUCLEOTIDE SEQUENCE</scope>
    <source>
        <strain evidence="2">SGF0006</strain>
        <tissue evidence="2">Muscle</tissue>
    </source>
</reference>
<accession>A0AAD6BP98</accession>
<keyword evidence="3" id="KW-1185">Reference proteome</keyword>
<evidence type="ECO:0000259" key="1">
    <source>
        <dbReference type="Pfam" id="PF13843"/>
    </source>
</evidence>
<proteinExistence type="predicted"/>
<sequence length="186" mass="21466">MISASLRFDDRLTRPARYKKDKLTAFRNMWDNWTECLPLLFNPGEDICVDEQLVAFRGRCKFRQYIPSKPAKYGLKIWITADVATSYAWRCQELLKKKVALVGTIRANKPELPPKLKQTKQRAVLSSVFAFTTTTTAVSYIPRRGRHVLLLSSKHREPAVHQDDKKKPQVIIDYNRCKGGVDNLDK</sequence>
<dbReference type="PANTHER" id="PTHR46599">
    <property type="entry name" value="PIGGYBAC TRANSPOSABLE ELEMENT-DERIVED PROTEIN 4"/>
    <property type="match status" value="1"/>
</dbReference>
<organism evidence="2 3">
    <name type="scientific">Pogonophryne albipinna</name>
    <dbReference type="NCBI Taxonomy" id="1090488"/>
    <lineage>
        <taxon>Eukaryota</taxon>
        <taxon>Metazoa</taxon>
        <taxon>Chordata</taxon>
        <taxon>Craniata</taxon>
        <taxon>Vertebrata</taxon>
        <taxon>Euteleostomi</taxon>
        <taxon>Actinopterygii</taxon>
        <taxon>Neopterygii</taxon>
        <taxon>Teleostei</taxon>
        <taxon>Neoteleostei</taxon>
        <taxon>Acanthomorphata</taxon>
        <taxon>Eupercaria</taxon>
        <taxon>Perciformes</taxon>
        <taxon>Notothenioidei</taxon>
        <taxon>Pogonophryne</taxon>
    </lineage>
</organism>
<dbReference type="Pfam" id="PF13843">
    <property type="entry name" value="DDE_Tnp_1_7"/>
    <property type="match status" value="1"/>
</dbReference>
<name>A0AAD6BP98_9TELE</name>
<feature type="non-terminal residue" evidence="2">
    <location>
        <position position="1"/>
    </location>
</feature>
<dbReference type="Proteomes" id="UP001219934">
    <property type="component" value="Unassembled WGS sequence"/>
</dbReference>
<comment type="caution">
    <text evidence="2">The sequence shown here is derived from an EMBL/GenBank/DDBJ whole genome shotgun (WGS) entry which is preliminary data.</text>
</comment>
<evidence type="ECO:0000313" key="2">
    <source>
        <dbReference type="EMBL" id="KAJ4947870.1"/>
    </source>
</evidence>